<evidence type="ECO:0000313" key="8">
    <source>
        <dbReference type="Proteomes" id="UP001652623"/>
    </source>
</evidence>
<protein>
    <submittedName>
        <fullName evidence="9 10">Solanesyl diphosphate synthase 3, chloroplastic/mitochondrial isoform X2</fullName>
    </submittedName>
</protein>
<dbReference type="Gene3D" id="1.10.600.10">
    <property type="entry name" value="Farnesyl Diphosphate Synthase"/>
    <property type="match status" value="1"/>
</dbReference>
<evidence type="ECO:0000256" key="1">
    <source>
        <dbReference type="ARBA" id="ARBA00001946"/>
    </source>
</evidence>
<keyword evidence="4" id="KW-0479">Metal-binding</keyword>
<dbReference type="CDD" id="cd00685">
    <property type="entry name" value="Trans_IPPS_HT"/>
    <property type="match status" value="1"/>
</dbReference>
<evidence type="ECO:0000313" key="10">
    <source>
        <dbReference type="RefSeq" id="XP_060671685.1"/>
    </source>
</evidence>
<evidence type="ECO:0000256" key="7">
    <source>
        <dbReference type="RuleBase" id="RU004466"/>
    </source>
</evidence>
<evidence type="ECO:0000256" key="2">
    <source>
        <dbReference type="ARBA" id="ARBA00006706"/>
    </source>
</evidence>
<comment type="similarity">
    <text evidence="2 7">Belongs to the FPP/GGPP synthase family.</text>
</comment>
<evidence type="ECO:0000313" key="11">
    <source>
        <dbReference type="RefSeq" id="XP_060671686.1"/>
    </source>
</evidence>
<dbReference type="PROSITE" id="PS00723">
    <property type="entry name" value="POLYPRENYL_SYNTHASE_1"/>
    <property type="match status" value="1"/>
</dbReference>
<gene>
    <name evidence="9 10 11" type="primary">LOC107409042</name>
</gene>
<keyword evidence="8" id="KW-1185">Reference proteome</keyword>
<accession>A0ABM4A4Q9</accession>
<sequence>MVIAEVPKLASAAEYFFKMGVEGKRFRPTVLLLMSTAVNLSVPEPPKGLGDSVTTEMRNRQQSIAEITEMIHVASLLHDDVLDDADTRRGIGSLNFVMGNKLAVLAGDFLLSRACVALASLKNTEVVSLLATVVEHLVTGETMQMTTSSGQRCSMEYYMQKTYYKTASLISNSCKAIALLAGQTEEVATLAYEYGKNLGLAYQLIDDVLDFTGTSASLGKGSLSDIRHGIVTAPILFAIEEFPQLRAVVEQGFDNPTNVDLALEYLGRSHGIQKTKELAMKHANLAAEAIDSLPENDDEDVKRSRRALVDLTQRVVKRTK</sequence>
<evidence type="ECO:0000313" key="9">
    <source>
        <dbReference type="RefSeq" id="XP_048333333.2"/>
    </source>
</evidence>
<dbReference type="RefSeq" id="XP_060671685.1">
    <property type="nucleotide sequence ID" value="XM_060815702.1"/>
</dbReference>
<dbReference type="GeneID" id="107409042"/>
<dbReference type="InterPro" id="IPR000092">
    <property type="entry name" value="Polyprenyl_synt"/>
</dbReference>
<organism evidence="8 10">
    <name type="scientific">Ziziphus jujuba</name>
    <name type="common">Chinese jujube</name>
    <name type="synonym">Ziziphus sativa</name>
    <dbReference type="NCBI Taxonomy" id="326968"/>
    <lineage>
        <taxon>Eukaryota</taxon>
        <taxon>Viridiplantae</taxon>
        <taxon>Streptophyta</taxon>
        <taxon>Embryophyta</taxon>
        <taxon>Tracheophyta</taxon>
        <taxon>Spermatophyta</taxon>
        <taxon>Magnoliopsida</taxon>
        <taxon>eudicotyledons</taxon>
        <taxon>Gunneridae</taxon>
        <taxon>Pentapetalae</taxon>
        <taxon>rosids</taxon>
        <taxon>fabids</taxon>
        <taxon>Rosales</taxon>
        <taxon>Rhamnaceae</taxon>
        <taxon>Paliureae</taxon>
        <taxon>Ziziphus</taxon>
    </lineage>
</organism>
<dbReference type="SFLD" id="SFLDS00005">
    <property type="entry name" value="Isoprenoid_Synthase_Type_I"/>
    <property type="match status" value="1"/>
</dbReference>
<dbReference type="PANTHER" id="PTHR12001:SF69">
    <property type="entry name" value="ALL TRANS-POLYPRENYL-DIPHOSPHATE SYNTHASE PDSS1"/>
    <property type="match status" value="1"/>
</dbReference>
<evidence type="ECO:0000256" key="3">
    <source>
        <dbReference type="ARBA" id="ARBA00022679"/>
    </source>
</evidence>
<reference evidence="9 10" key="1">
    <citation type="submission" date="2025-05" db="UniProtKB">
        <authorList>
            <consortium name="RefSeq"/>
        </authorList>
    </citation>
    <scope>IDENTIFICATION</scope>
    <source>
        <tissue evidence="9 10">Seedling</tissue>
    </source>
</reference>
<dbReference type="Proteomes" id="UP001652623">
    <property type="component" value="Chromosome 3"/>
</dbReference>
<evidence type="ECO:0000256" key="5">
    <source>
        <dbReference type="ARBA" id="ARBA00022842"/>
    </source>
</evidence>
<name>A0ABM4A4Q9_ZIZJJ</name>
<evidence type="ECO:0000256" key="6">
    <source>
        <dbReference type="ARBA" id="ARBA00023229"/>
    </source>
</evidence>
<dbReference type="InterPro" id="IPR008949">
    <property type="entry name" value="Isoprenoid_synthase_dom_sf"/>
</dbReference>
<dbReference type="PROSITE" id="PS00444">
    <property type="entry name" value="POLYPRENYL_SYNTHASE_2"/>
    <property type="match status" value="1"/>
</dbReference>
<evidence type="ECO:0000256" key="4">
    <source>
        <dbReference type="ARBA" id="ARBA00022723"/>
    </source>
</evidence>
<dbReference type="Pfam" id="PF00348">
    <property type="entry name" value="polyprenyl_synt"/>
    <property type="match status" value="1"/>
</dbReference>
<comment type="cofactor">
    <cofactor evidence="1">
        <name>Mg(2+)</name>
        <dbReference type="ChEBI" id="CHEBI:18420"/>
    </cofactor>
</comment>
<keyword evidence="5" id="KW-0460">Magnesium</keyword>
<dbReference type="RefSeq" id="XP_060671686.1">
    <property type="nucleotide sequence ID" value="XM_060815703.1"/>
</dbReference>
<dbReference type="RefSeq" id="XP_048333333.2">
    <property type="nucleotide sequence ID" value="XM_048477376.2"/>
</dbReference>
<proteinExistence type="inferred from homology"/>
<dbReference type="InterPro" id="IPR033749">
    <property type="entry name" value="Polyprenyl_synt_CS"/>
</dbReference>
<keyword evidence="6" id="KW-0414">Isoprene biosynthesis</keyword>
<dbReference type="SUPFAM" id="SSF48576">
    <property type="entry name" value="Terpenoid synthases"/>
    <property type="match status" value="1"/>
</dbReference>
<keyword evidence="3 7" id="KW-0808">Transferase</keyword>
<dbReference type="PANTHER" id="PTHR12001">
    <property type="entry name" value="GERANYLGERANYL PYROPHOSPHATE SYNTHASE"/>
    <property type="match status" value="1"/>
</dbReference>